<dbReference type="Proteomes" id="UP001172082">
    <property type="component" value="Unassembled WGS sequence"/>
</dbReference>
<keyword evidence="4 6" id="KW-1133">Transmembrane helix</keyword>
<feature type="transmembrane region" description="Helical" evidence="6">
    <location>
        <begin position="21"/>
        <end position="42"/>
    </location>
</feature>
<feature type="transmembrane region" description="Helical" evidence="6">
    <location>
        <begin position="748"/>
        <end position="769"/>
    </location>
</feature>
<accession>A0ABT8KXR0</accession>
<evidence type="ECO:0000259" key="7">
    <source>
        <dbReference type="Pfam" id="PF02687"/>
    </source>
</evidence>
<comment type="subcellular location">
    <subcellularLocation>
        <location evidence="1">Cell membrane</location>
        <topology evidence="1">Multi-pass membrane protein</topology>
    </subcellularLocation>
</comment>
<dbReference type="PROSITE" id="PS51257">
    <property type="entry name" value="PROKAR_LIPOPROTEIN"/>
    <property type="match status" value="1"/>
</dbReference>
<reference evidence="9" key="1">
    <citation type="submission" date="2023-06" db="EMBL/GenBank/DDBJ databases">
        <title>Genomic of Parafulvivirga corallium.</title>
        <authorList>
            <person name="Wang G."/>
        </authorList>
    </citation>
    <scope>NUCLEOTIDE SEQUENCE</scope>
    <source>
        <strain evidence="9">BMA10</strain>
    </source>
</reference>
<evidence type="ECO:0000313" key="10">
    <source>
        <dbReference type="Proteomes" id="UP001172082"/>
    </source>
</evidence>
<keyword evidence="10" id="KW-1185">Reference proteome</keyword>
<feature type="domain" description="MacB-like periplasmic core" evidence="8">
    <location>
        <begin position="20"/>
        <end position="239"/>
    </location>
</feature>
<dbReference type="InterPro" id="IPR025857">
    <property type="entry name" value="MacB_PCD"/>
</dbReference>
<comment type="caution">
    <text evidence="9">The sequence shown here is derived from an EMBL/GenBank/DDBJ whole genome shotgun (WGS) entry which is preliminary data.</text>
</comment>
<dbReference type="Pfam" id="PF12704">
    <property type="entry name" value="MacB_PCD"/>
    <property type="match status" value="1"/>
</dbReference>
<evidence type="ECO:0000256" key="6">
    <source>
        <dbReference type="SAM" id="Phobius"/>
    </source>
</evidence>
<evidence type="ECO:0000256" key="5">
    <source>
        <dbReference type="ARBA" id="ARBA00023136"/>
    </source>
</evidence>
<dbReference type="RefSeq" id="WP_346754760.1">
    <property type="nucleotide sequence ID" value="NZ_JAUJEA010000012.1"/>
</dbReference>
<evidence type="ECO:0000256" key="4">
    <source>
        <dbReference type="ARBA" id="ARBA00022989"/>
    </source>
</evidence>
<protein>
    <submittedName>
        <fullName evidence="9">ABC transporter permease</fullName>
    </submittedName>
</protein>
<feature type="domain" description="ABC3 transporter permease C-terminal" evidence="7">
    <location>
        <begin position="662"/>
        <end position="776"/>
    </location>
</feature>
<keyword evidence="5 6" id="KW-0472">Membrane</keyword>
<feature type="transmembrane region" description="Helical" evidence="6">
    <location>
        <begin position="704"/>
        <end position="728"/>
    </location>
</feature>
<evidence type="ECO:0000259" key="8">
    <source>
        <dbReference type="Pfam" id="PF12704"/>
    </source>
</evidence>
<evidence type="ECO:0000256" key="2">
    <source>
        <dbReference type="ARBA" id="ARBA00022475"/>
    </source>
</evidence>
<keyword evidence="3 6" id="KW-0812">Transmembrane</keyword>
<sequence>MLKNYIKIAYRNLLKNKVFSLINIVGLAFGSSCAILIMLWVWDEMRHDQFHTNKDHLYQLIVEMDQADGSSETWVNTPGGLLPALHKDVPEIVDFTRMTARRRLLFNYNDQRNYERGHYADTSFFKMFSFPFLEGNKQTALRDPQSIVISKDFAQRFFGNEPALGKVLSISGLPEAGYKISGIIENIPAYSSLRFDFIIPMQDYVNRNEWLKNCDNYDLQAFVQLADDSDWNHVGEKVRSFLTDLRNEEGVHLKLFPLKDLYLYADFGGANVRIRYVKLFSMAAFIILLIACINFMNLSTARSVKRAKEVGIRKTSGAKRRSLIIQFMGESILITLISMLLAITLAHLILPYFNQLTSKELTFPFEYSQFYILILIVTLLIGTISGSYPAFYLSSFNPLKVLKGSGRQKGSSDFIRKGLVIFQFTLSIILIVCTIIVYQQIHYVKNMDIGFDQENIVYFWTRDGISKHKQTFKKELTDNVHINAFTYLNFLPSQILNTTGSVKWPGMPEEGIQYFHVMQGDQDFLKTFDVELLKGKNFPEVASDDKKYFLINERAQEVMGYVDPLNQEIEVWDYEGSIVGVIKDFNHASLYSQIEPVIVMLNSHGPRIAFTKLSGDNLQETLAFIKASYEKYEAEFPFEYHFLDQEFENTYKTVLTVANLANVFSFIAIFISCLGLFGLSSYVTEQRIQEIGIRKVLGASVLNLSLMFTRSFVFLVLIAFLIAVPIAWLVGNNWLEDFSYKITLGPGMFIIGGCIAIMIAIATVSYHIITAANANPIDSLKYE</sequence>
<proteinExistence type="predicted"/>
<dbReference type="Pfam" id="PF02687">
    <property type="entry name" value="FtsX"/>
    <property type="match status" value="2"/>
</dbReference>
<feature type="transmembrane region" description="Helical" evidence="6">
    <location>
        <begin position="323"/>
        <end position="350"/>
    </location>
</feature>
<gene>
    <name evidence="9" type="ORF">QQ008_25325</name>
</gene>
<feature type="domain" description="ABC3 transporter permease C-terminal" evidence="7">
    <location>
        <begin position="282"/>
        <end position="398"/>
    </location>
</feature>
<name>A0ABT8KXR0_9BACT</name>
<evidence type="ECO:0000256" key="1">
    <source>
        <dbReference type="ARBA" id="ARBA00004651"/>
    </source>
</evidence>
<evidence type="ECO:0000313" key="9">
    <source>
        <dbReference type="EMBL" id="MDN5204737.1"/>
    </source>
</evidence>
<organism evidence="9 10">
    <name type="scientific">Splendidivirga corallicola</name>
    <dbReference type="NCBI Taxonomy" id="3051826"/>
    <lineage>
        <taxon>Bacteria</taxon>
        <taxon>Pseudomonadati</taxon>
        <taxon>Bacteroidota</taxon>
        <taxon>Cytophagia</taxon>
        <taxon>Cytophagales</taxon>
        <taxon>Splendidivirgaceae</taxon>
        <taxon>Splendidivirga</taxon>
    </lineage>
</organism>
<dbReference type="InterPro" id="IPR003838">
    <property type="entry name" value="ABC3_permease_C"/>
</dbReference>
<feature type="transmembrane region" description="Helical" evidence="6">
    <location>
        <begin position="279"/>
        <end position="298"/>
    </location>
</feature>
<feature type="transmembrane region" description="Helical" evidence="6">
    <location>
        <begin position="370"/>
        <end position="393"/>
    </location>
</feature>
<feature type="transmembrane region" description="Helical" evidence="6">
    <location>
        <begin position="663"/>
        <end position="683"/>
    </location>
</feature>
<evidence type="ECO:0000256" key="3">
    <source>
        <dbReference type="ARBA" id="ARBA00022692"/>
    </source>
</evidence>
<feature type="transmembrane region" description="Helical" evidence="6">
    <location>
        <begin position="414"/>
        <end position="438"/>
    </location>
</feature>
<dbReference type="PANTHER" id="PTHR30572:SF18">
    <property type="entry name" value="ABC-TYPE MACROLIDE FAMILY EXPORT SYSTEM PERMEASE COMPONENT 2"/>
    <property type="match status" value="1"/>
</dbReference>
<dbReference type="EMBL" id="JAUJEA010000012">
    <property type="protein sequence ID" value="MDN5204737.1"/>
    <property type="molecule type" value="Genomic_DNA"/>
</dbReference>
<keyword evidence="2" id="KW-1003">Cell membrane</keyword>
<dbReference type="PANTHER" id="PTHR30572">
    <property type="entry name" value="MEMBRANE COMPONENT OF TRANSPORTER-RELATED"/>
    <property type="match status" value="1"/>
</dbReference>
<dbReference type="InterPro" id="IPR050250">
    <property type="entry name" value="Macrolide_Exporter_MacB"/>
</dbReference>